<proteinExistence type="predicted"/>
<keyword evidence="2" id="KW-1185">Reference proteome</keyword>
<dbReference type="EMBL" id="BLLI01000027">
    <property type="protein sequence ID" value="GFH42536.1"/>
    <property type="molecule type" value="Genomic_DNA"/>
</dbReference>
<dbReference type="Proteomes" id="UP000480303">
    <property type="component" value="Unassembled WGS sequence"/>
</dbReference>
<evidence type="ECO:0000313" key="2">
    <source>
        <dbReference type="Proteomes" id="UP000480303"/>
    </source>
</evidence>
<accession>A0A6A0BCH1</accession>
<reference evidence="1 2" key="1">
    <citation type="submission" date="2020-02" db="EMBL/GenBank/DDBJ databases">
        <title>Draft genome sequence of Lactococcus sp. Hs30E4-3.</title>
        <authorList>
            <person name="Noda S."/>
            <person name="Yuki M."/>
            <person name="Ohkuma M."/>
        </authorList>
    </citation>
    <scope>NUCLEOTIDE SEQUENCE [LARGE SCALE GENOMIC DNA]</scope>
    <source>
        <strain evidence="1 2">Hs30E4-3</strain>
    </source>
</reference>
<dbReference type="RefSeq" id="WP_172208657.1">
    <property type="nucleotide sequence ID" value="NZ_BLLI01000027.1"/>
</dbReference>
<evidence type="ECO:0000313" key="1">
    <source>
        <dbReference type="EMBL" id="GFH42536.1"/>
    </source>
</evidence>
<organism evidence="1 2">
    <name type="scientific">Pseudolactococcus hodotermopsidis</name>
    <dbReference type="NCBI Taxonomy" id="2709157"/>
    <lineage>
        <taxon>Bacteria</taxon>
        <taxon>Bacillati</taxon>
        <taxon>Bacillota</taxon>
        <taxon>Bacilli</taxon>
        <taxon>Lactobacillales</taxon>
        <taxon>Streptococcaceae</taxon>
        <taxon>Pseudolactococcus</taxon>
    </lineage>
</organism>
<dbReference type="AlphaFoldDB" id="A0A6A0BCH1"/>
<protein>
    <submittedName>
        <fullName evidence="1">Uncharacterized protein</fullName>
    </submittedName>
</protein>
<gene>
    <name evidence="1" type="ORF">Hs30E_10870</name>
</gene>
<comment type="caution">
    <text evidence="1">The sequence shown here is derived from an EMBL/GenBank/DDBJ whole genome shotgun (WGS) entry which is preliminary data.</text>
</comment>
<name>A0A6A0BCH1_9LACT</name>
<sequence>MCDIINNNSEEITPTILEIFERCSYQNKNNYFEKLGTAIKENLDKYSIPKFKELDFSENPHYDICQKIPSKQNIIDTFGLEEIYQKIIGAENNKEINNIRLLLSLYYKKLPESYSPVILNLKEKIQDYLDNNTSIH</sequence>